<evidence type="ECO:0000313" key="1">
    <source>
        <dbReference type="EMBL" id="EFH86093.1"/>
    </source>
</evidence>
<sequence>MSKSHEQIVSLIMDAEIGLGEFSALDDLELIEPRE</sequence>
<dbReference type="AlphaFoldDB" id="D6TS20"/>
<organism evidence="1 2">
    <name type="scientific">Ktedonobacter racemifer DSM 44963</name>
    <dbReference type="NCBI Taxonomy" id="485913"/>
    <lineage>
        <taxon>Bacteria</taxon>
        <taxon>Bacillati</taxon>
        <taxon>Chloroflexota</taxon>
        <taxon>Ktedonobacteria</taxon>
        <taxon>Ktedonobacterales</taxon>
        <taxon>Ktedonobacteraceae</taxon>
        <taxon>Ktedonobacter</taxon>
    </lineage>
</organism>
<dbReference type="InParanoid" id="D6TS20"/>
<evidence type="ECO:0000313" key="2">
    <source>
        <dbReference type="Proteomes" id="UP000004508"/>
    </source>
</evidence>
<dbReference type="EMBL" id="ADVG01000002">
    <property type="protein sequence ID" value="EFH86093.1"/>
    <property type="molecule type" value="Genomic_DNA"/>
</dbReference>
<keyword evidence="2" id="KW-1185">Reference proteome</keyword>
<proteinExistence type="predicted"/>
<comment type="caution">
    <text evidence="1">The sequence shown here is derived from an EMBL/GenBank/DDBJ whole genome shotgun (WGS) entry which is preliminary data.</text>
</comment>
<dbReference type="Proteomes" id="UP000004508">
    <property type="component" value="Unassembled WGS sequence"/>
</dbReference>
<name>D6TS20_KTERA</name>
<gene>
    <name evidence="1" type="ORF">Krac_7363</name>
</gene>
<dbReference type="STRING" id="485913.Krac_7363"/>
<protein>
    <submittedName>
        <fullName evidence="1">Uncharacterized protein</fullName>
    </submittedName>
</protein>
<reference evidence="1 2" key="1">
    <citation type="journal article" date="2011" name="Stand. Genomic Sci.">
        <title>Non-contiguous finished genome sequence and contextual data of the filamentous soil bacterium Ktedonobacter racemifer type strain (SOSP1-21).</title>
        <authorList>
            <person name="Chang Y.J."/>
            <person name="Land M."/>
            <person name="Hauser L."/>
            <person name="Chertkov O."/>
            <person name="Del Rio T.G."/>
            <person name="Nolan M."/>
            <person name="Copeland A."/>
            <person name="Tice H."/>
            <person name="Cheng J.F."/>
            <person name="Lucas S."/>
            <person name="Han C."/>
            <person name="Goodwin L."/>
            <person name="Pitluck S."/>
            <person name="Ivanova N."/>
            <person name="Ovchinikova G."/>
            <person name="Pati A."/>
            <person name="Chen A."/>
            <person name="Palaniappan K."/>
            <person name="Mavromatis K."/>
            <person name="Liolios K."/>
            <person name="Brettin T."/>
            <person name="Fiebig A."/>
            <person name="Rohde M."/>
            <person name="Abt B."/>
            <person name="Goker M."/>
            <person name="Detter J.C."/>
            <person name="Woyke T."/>
            <person name="Bristow J."/>
            <person name="Eisen J.A."/>
            <person name="Markowitz V."/>
            <person name="Hugenholtz P."/>
            <person name="Kyrpides N.C."/>
            <person name="Klenk H.P."/>
            <person name="Lapidus A."/>
        </authorList>
    </citation>
    <scope>NUCLEOTIDE SEQUENCE [LARGE SCALE GENOMIC DNA]</scope>
    <source>
        <strain evidence="2">DSM 44963</strain>
    </source>
</reference>
<accession>D6TS20</accession>